<evidence type="ECO:0000313" key="2">
    <source>
        <dbReference type="Proteomes" id="UP001149142"/>
    </source>
</evidence>
<proteinExistence type="predicted"/>
<dbReference type="RefSeq" id="WP_270005310.1">
    <property type="nucleotide sequence ID" value="NZ_JAPFGC010000002.1"/>
</dbReference>
<name>A0ABT4S005_9FLAO</name>
<evidence type="ECO:0008006" key="3">
    <source>
        <dbReference type="Google" id="ProtNLM"/>
    </source>
</evidence>
<organism evidence="1 2">
    <name type="scientific">Mesoflavibacter profundi</name>
    <dbReference type="NCBI Taxonomy" id="2708110"/>
    <lineage>
        <taxon>Bacteria</taxon>
        <taxon>Pseudomonadati</taxon>
        <taxon>Bacteroidota</taxon>
        <taxon>Flavobacteriia</taxon>
        <taxon>Flavobacteriales</taxon>
        <taxon>Flavobacteriaceae</taxon>
        <taxon>Mesoflavibacter</taxon>
    </lineage>
</organism>
<dbReference type="EMBL" id="JAPFGC010000002">
    <property type="protein sequence ID" value="MDA0177070.1"/>
    <property type="molecule type" value="Genomic_DNA"/>
</dbReference>
<comment type="caution">
    <text evidence="1">The sequence shown here is derived from an EMBL/GenBank/DDBJ whole genome shotgun (WGS) entry which is preliminary data.</text>
</comment>
<protein>
    <recommendedName>
        <fullName evidence="3">Transporter</fullName>
    </recommendedName>
</protein>
<evidence type="ECO:0000313" key="1">
    <source>
        <dbReference type="EMBL" id="MDA0177070.1"/>
    </source>
</evidence>
<accession>A0ABT4S005</accession>
<keyword evidence="2" id="KW-1185">Reference proteome</keyword>
<sequence length="313" mass="35148">MIFKVNISNANNTNPCNHDTYFKVLCDLCGCATSSSSFGYGTLSNSNFIGVRYIYQNFESKNGIFQNSPISKEQFNTYQLWAQIPINKSFYLSANLPYQQLSRNFNSVKESINGIGDASIIGWYKHVFYKKETNQAIDYNAQKQATGHSIQIGLGVKLPTGKFEQRLTDNINPGFQVGTGSLDGVFSIGYNYGSNKIGVNTLLSYYIKGENKNDYQFGNQLSYSANLYTIFKTSKINFMPFLGFSGDHFENIIQYNEAITNTNGYVINSSLGTEIAFKKYILGTNFSLPLSQELFGGNVTSKHRFTLYLNYAL</sequence>
<gene>
    <name evidence="1" type="ORF">OOZ35_06130</name>
</gene>
<reference evidence="1" key="1">
    <citation type="submission" date="2022-11" db="EMBL/GenBank/DDBJ databases">
        <title>Refractory cell wall polysaccharides provide important carbon source for microbial heterotrophs in the hadal ocean.</title>
        <authorList>
            <person name="Zhu X."/>
        </authorList>
    </citation>
    <scope>NUCLEOTIDE SEQUENCE</scope>
    <source>
        <strain evidence="1">MTRN7</strain>
    </source>
</reference>
<dbReference type="Proteomes" id="UP001149142">
    <property type="component" value="Unassembled WGS sequence"/>
</dbReference>